<dbReference type="EMBL" id="BMPI01000010">
    <property type="protein sequence ID" value="GGM22346.1"/>
    <property type="molecule type" value="Genomic_DNA"/>
</dbReference>
<keyword evidence="1" id="KW-0472">Membrane</keyword>
<name>A0A917WR34_9ACTN</name>
<reference evidence="2" key="1">
    <citation type="journal article" date="2014" name="Int. J. Syst. Evol. Microbiol.">
        <title>Complete genome sequence of Corynebacterium casei LMG S-19264T (=DSM 44701T), isolated from a smear-ripened cheese.</title>
        <authorList>
            <consortium name="US DOE Joint Genome Institute (JGI-PGF)"/>
            <person name="Walter F."/>
            <person name="Albersmeier A."/>
            <person name="Kalinowski J."/>
            <person name="Ruckert C."/>
        </authorList>
    </citation>
    <scope>NUCLEOTIDE SEQUENCE</scope>
    <source>
        <strain evidence="2">JCM 19831</strain>
    </source>
</reference>
<comment type="caution">
    <text evidence="2">The sequence shown here is derived from an EMBL/GenBank/DDBJ whole genome shotgun (WGS) entry which is preliminary data.</text>
</comment>
<gene>
    <name evidence="2" type="ORF">GCM10007977_024370</name>
</gene>
<accession>A0A917WR34</accession>
<evidence type="ECO:0008006" key="4">
    <source>
        <dbReference type="Google" id="ProtNLM"/>
    </source>
</evidence>
<dbReference type="RefSeq" id="WP_190249894.1">
    <property type="nucleotide sequence ID" value="NZ_BMPI01000010.1"/>
</dbReference>
<dbReference type="AlphaFoldDB" id="A0A917WR34"/>
<evidence type="ECO:0000313" key="2">
    <source>
        <dbReference type="EMBL" id="GGM22346.1"/>
    </source>
</evidence>
<organism evidence="2 3">
    <name type="scientific">Dactylosporangium sucinum</name>
    <dbReference type="NCBI Taxonomy" id="1424081"/>
    <lineage>
        <taxon>Bacteria</taxon>
        <taxon>Bacillati</taxon>
        <taxon>Actinomycetota</taxon>
        <taxon>Actinomycetes</taxon>
        <taxon>Micromonosporales</taxon>
        <taxon>Micromonosporaceae</taxon>
        <taxon>Dactylosporangium</taxon>
    </lineage>
</organism>
<feature type="transmembrane region" description="Helical" evidence="1">
    <location>
        <begin position="58"/>
        <end position="78"/>
    </location>
</feature>
<protein>
    <recommendedName>
        <fullName evidence="4">Transmembrane protein</fullName>
    </recommendedName>
</protein>
<sequence length="158" mass="15783">MTTGTRTPELQRLDRLAALSVGFGAAAGAALSVATNTVAALVMGPGPLTAADVVPDPFYAGIAIAAGSLLTTGCSLIVSRRRAHAAHATAAQLEQQLAEIDALIAAINAGGVHPDELPELLGRLGIEIEEDNDAAAARAAASTGQLVSRELVPAGEGV</sequence>
<keyword evidence="1" id="KW-0812">Transmembrane</keyword>
<keyword evidence="1" id="KW-1133">Transmembrane helix</keyword>
<keyword evidence="3" id="KW-1185">Reference proteome</keyword>
<dbReference type="Proteomes" id="UP000642070">
    <property type="component" value="Unassembled WGS sequence"/>
</dbReference>
<proteinExistence type="predicted"/>
<reference evidence="2" key="2">
    <citation type="submission" date="2020-09" db="EMBL/GenBank/DDBJ databases">
        <authorList>
            <person name="Sun Q."/>
            <person name="Ohkuma M."/>
        </authorList>
    </citation>
    <scope>NUCLEOTIDE SEQUENCE</scope>
    <source>
        <strain evidence="2">JCM 19831</strain>
    </source>
</reference>
<evidence type="ECO:0000256" key="1">
    <source>
        <dbReference type="SAM" id="Phobius"/>
    </source>
</evidence>
<evidence type="ECO:0000313" key="3">
    <source>
        <dbReference type="Proteomes" id="UP000642070"/>
    </source>
</evidence>